<dbReference type="EMBL" id="BMAO01031769">
    <property type="protein sequence ID" value="GFQ77496.1"/>
    <property type="molecule type" value="Genomic_DNA"/>
</dbReference>
<dbReference type="AlphaFoldDB" id="A0A8X6KLR6"/>
<organism evidence="1 2">
    <name type="scientific">Trichonephila clavata</name>
    <name type="common">Joro spider</name>
    <name type="synonym">Nephila clavata</name>
    <dbReference type="NCBI Taxonomy" id="2740835"/>
    <lineage>
        <taxon>Eukaryota</taxon>
        <taxon>Metazoa</taxon>
        <taxon>Ecdysozoa</taxon>
        <taxon>Arthropoda</taxon>
        <taxon>Chelicerata</taxon>
        <taxon>Arachnida</taxon>
        <taxon>Araneae</taxon>
        <taxon>Araneomorphae</taxon>
        <taxon>Entelegynae</taxon>
        <taxon>Araneoidea</taxon>
        <taxon>Nephilidae</taxon>
        <taxon>Trichonephila</taxon>
    </lineage>
</organism>
<reference evidence="1" key="1">
    <citation type="submission" date="2020-07" db="EMBL/GenBank/DDBJ databases">
        <title>Multicomponent nature underlies the extraordinary mechanical properties of spider dragline silk.</title>
        <authorList>
            <person name="Kono N."/>
            <person name="Nakamura H."/>
            <person name="Mori M."/>
            <person name="Yoshida Y."/>
            <person name="Ohtoshi R."/>
            <person name="Malay A.D."/>
            <person name="Moran D.A.P."/>
            <person name="Tomita M."/>
            <person name="Numata K."/>
            <person name="Arakawa K."/>
        </authorList>
    </citation>
    <scope>NUCLEOTIDE SEQUENCE</scope>
</reference>
<comment type="caution">
    <text evidence="1">The sequence shown here is derived from an EMBL/GenBank/DDBJ whole genome shotgun (WGS) entry which is preliminary data.</text>
</comment>
<accession>A0A8X6KLR6</accession>
<dbReference type="Proteomes" id="UP000887116">
    <property type="component" value="Unassembled WGS sequence"/>
</dbReference>
<gene>
    <name evidence="1" type="ORF">TNCT_546741</name>
</gene>
<keyword evidence="2" id="KW-1185">Reference proteome</keyword>
<dbReference type="OrthoDB" id="6429725at2759"/>
<evidence type="ECO:0000313" key="2">
    <source>
        <dbReference type="Proteomes" id="UP000887116"/>
    </source>
</evidence>
<evidence type="ECO:0000313" key="1">
    <source>
        <dbReference type="EMBL" id="GFQ77496.1"/>
    </source>
</evidence>
<name>A0A8X6KLR6_TRICU</name>
<proteinExistence type="predicted"/>
<protein>
    <submittedName>
        <fullName evidence="1">Uncharacterized protein</fullName>
    </submittedName>
</protein>
<sequence length="123" mass="14024">MSEKARKTFLRLFSKIWNGVDVVSSQWKNVTITLLENTNQCLISSATDLQSLISSQEKLLEIGRFGWFLETKRLLHHAQIGFQIYCATEEQVAFFFQSIKNTIDKGNIVCAVFVDFKGANDTI</sequence>